<gene>
    <name evidence="1" type="ORF">PODLI_1B005542</name>
</gene>
<proteinExistence type="predicted"/>
<dbReference type="AlphaFoldDB" id="A0AA35LDV7"/>
<evidence type="ECO:0000313" key="1">
    <source>
        <dbReference type="EMBL" id="CAI5793993.1"/>
    </source>
</evidence>
<evidence type="ECO:0000313" key="2">
    <source>
        <dbReference type="Proteomes" id="UP001178461"/>
    </source>
</evidence>
<dbReference type="Proteomes" id="UP001178461">
    <property type="component" value="Chromosome Z"/>
</dbReference>
<organism evidence="1 2">
    <name type="scientific">Podarcis lilfordi</name>
    <name type="common">Lilford's wall lizard</name>
    <dbReference type="NCBI Taxonomy" id="74358"/>
    <lineage>
        <taxon>Eukaryota</taxon>
        <taxon>Metazoa</taxon>
        <taxon>Chordata</taxon>
        <taxon>Craniata</taxon>
        <taxon>Vertebrata</taxon>
        <taxon>Euteleostomi</taxon>
        <taxon>Lepidosauria</taxon>
        <taxon>Squamata</taxon>
        <taxon>Bifurcata</taxon>
        <taxon>Unidentata</taxon>
        <taxon>Episquamata</taxon>
        <taxon>Laterata</taxon>
        <taxon>Lacertibaenia</taxon>
        <taxon>Lacertidae</taxon>
        <taxon>Podarcis</taxon>
    </lineage>
</organism>
<name>A0AA35LDV7_9SAUR</name>
<sequence>MKWLLSAARIKREVGRGLSSPHPLADFDWNPYILQWFLNALGKGSSFPIFRGIFVTFNTAVCGLTGLGAQFYAYKTTSLHLLLILKHLRDIWLGFFLTY</sequence>
<accession>A0AA35LDV7</accession>
<keyword evidence="2" id="KW-1185">Reference proteome</keyword>
<dbReference type="EMBL" id="OX395140">
    <property type="protein sequence ID" value="CAI5793993.1"/>
    <property type="molecule type" value="Genomic_DNA"/>
</dbReference>
<reference evidence="1" key="1">
    <citation type="submission" date="2022-12" db="EMBL/GenBank/DDBJ databases">
        <authorList>
            <person name="Alioto T."/>
            <person name="Alioto T."/>
            <person name="Gomez Garrido J."/>
        </authorList>
    </citation>
    <scope>NUCLEOTIDE SEQUENCE</scope>
</reference>
<protein>
    <submittedName>
        <fullName evidence="1">Uncharacterized protein</fullName>
    </submittedName>
</protein>